<proteinExistence type="predicted"/>
<evidence type="ECO:0000313" key="3">
    <source>
        <dbReference type="Proteomes" id="UP000251995"/>
    </source>
</evidence>
<feature type="compositionally biased region" description="Basic and acidic residues" evidence="1">
    <location>
        <begin position="19"/>
        <end position="32"/>
    </location>
</feature>
<gene>
    <name evidence="2" type="ORF">JS278_02778</name>
</gene>
<feature type="region of interest" description="Disordered" evidence="1">
    <location>
        <begin position="1"/>
        <end position="32"/>
    </location>
</feature>
<keyword evidence="3" id="KW-1185">Reference proteome</keyword>
<dbReference type="KEGG" id="acij:JS278_02778"/>
<dbReference type="EMBL" id="CP025198">
    <property type="protein sequence ID" value="AXE39913.1"/>
    <property type="molecule type" value="Genomic_DNA"/>
</dbReference>
<evidence type="ECO:0000313" key="2">
    <source>
        <dbReference type="EMBL" id="AXE39913.1"/>
    </source>
</evidence>
<accession>A0A344UXB5</accession>
<evidence type="ECO:0000256" key="1">
    <source>
        <dbReference type="SAM" id="MobiDB-lite"/>
    </source>
</evidence>
<reference evidence="2 3" key="1">
    <citation type="submission" date="2017-12" db="EMBL/GenBank/DDBJ databases">
        <title>The whole genome sequence of the Acidipropionibacterium virtanenii sp. nov. type strain JS278.</title>
        <authorList>
            <person name="Laine P."/>
            <person name="Deptula P."/>
            <person name="Varmanen P."/>
            <person name="Auvinen P."/>
        </authorList>
    </citation>
    <scope>NUCLEOTIDE SEQUENCE [LARGE SCALE GENOMIC DNA]</scope>
    <source>
        <strain evidence="2 3">JS278</strain>
    </source>
</reference>
<dbReference type="Proteomes" id="UP000251995">
    <property type="component" value="Chromosome"/>
</dbReference>
<organism evidence="2 3">
    <name type="scientific">Acidipropionibacterium virtanenii</name>
    <dbReference type="NCBI Taxonomy" id="2057246"/>
    <lineage>
        <taxon>Bacteria</taxon>
        <taxon>Bacillati</taxon>
        <taxon>Actinomycetota</taxon>
        <taxon>Actinomycetes</taxon>
        <taxon>Propionibacteriales</taxon>
        <taxon>Propionibacteriaceae</taxon>
        <taxon>Acidipropionibacterium</taxon>
    </lineage>
</organism>
<name>A0A344UXB5_9ACTN</name>
<dbReference type="AlphaFoldDB" id="A0A344UXB5"/>
<sequence>MLGGSEVDEPRIGEIGVGQEREPGSGRPRADV</sequence>
<protein>
    <submittedName>
        <fullName evidence="2">Uncharacterized protein</fullName>
    </submittedName>
</protein>